<name>A0A9P0PVG0_ACAOB</name>
<keyword evidence="6" id="KW-1185">Reference proteome</keyword>
<dbReference type="AlphaFoldDB" id="A0A9P0PVG0"/>
<dbReference type="Gene3D" id="3.40.50.11500">
    <property type="match status" value="1"/>
</dbReference>
<dbReference type="OrthoDB" id="206724at2759"/>
<evidence type="ECO:0000256" key="2">
    <source>
        <dbReference type="ARBA" id="ARBA00023329"/>
    </source>
</evidence>
<accession>A0A9P0PVG0</accession>
<dbReference type="EMBL" id="CAKOFQ010007336">
    <property type="protein sequence ID" value="CAH1998636.1"/>
    <property type="molecule type" value="Genomic_DNA"/>
</dbReference>
<comment type="subcellular location">
    <subcellularLocation>
        <location evidence="1">Cytoplasmic vesicle</location>
        <location evidence="1">Clathrin-coated vesicle</location>
    </subcellularLocation>
</comment>
<feature type="compositionally biased region" description="Polar residues" evidence="3">
    <location>
        <begin position="324"/>
        <end position="336"/>
    </location>
</feature>
<dbReference type="InterPro" id="IPR043153">
    <property type="entry name" value="DENN_C"/>
</dbReference>
<evidence type="ECO:0000256" key="1">
    <source>
        <dbReference type="ARBA" id="ARBA00004132"/>
    </source>
</evidence>
<dbReference type="SMART" id="SM00801">
    <property type="entry name" value="dDENN"/>
    <property type="match status" value="1"/>
</dbReference>
<gene>
    <name evidence="5" type="ORF">ACAOBT_LOCUS24498</name>
</gene>
<dbReference type="InterPro" id="IPR001194">
    <property type="entry name" value="cDENN_dom"/>
</dbReference>
<dbReference type="PANTHER" id="PTHR13196">
    <property type="entry name" value="DENN DOMAIN-CONTAINING"/>
    <property type="match status" value="1"/>
</dbReference>
<dbReference type="GO" id="GO:0030136">
    <property type="term" value="C:clathrin-coated vesicle"/>
    <property type="evidence" value="ECO:0007669"/>
    <property type="project" value="UniProtKB-SubCell"/>
</dbReference>
<dbReference type="Pfam" id="PF03455">
    <property type="entry name" value="dDENN"/>
    <property type="match status" value="1"/>
</dbReference>
<dbReference type="PANTHER" id="PTHR13196:SF14">
    <property type="entry name" value="UDENN DOMAIN-CONTAINING PROTEIN"/>
    <property type="match status" value="1"/>
</dbReference>
<comment type="caution">
    <text evidence="5">The sequence shown here is derived from an EMBL/GenBank/DDBJ whole genome shotgun (WGS) entry which is preliminary data.</text>
</comment>
<protein>
    <recommendedName>
        <fullName evidence="4">UDENN domain-containing protein</fullName>
    </recommendedName>
</protein>
<dbReference type="SMART" id="SM00799">
    <property type="entry name" value="DENN"/>
    <property type="match status" value="1"/>
</dbReference>
<dbReference type="GO" id="GO:0032456">
    <property type="term" value="P:endocytic recycling"/>
    <property type="evidence" value="ECO:0007669"/>
    <property type="project" value="TreeGrafter"/>
</dbReference>
<evidence type="ECO:0000256" key="3">
    <source>
        <dbReference type="SAM" id="MobiDB-lite"/>
    </source>
</evidence>
<evidence type="ECO:0000313" key="6">
    <source>
        <dbReference type="Proteomes" id="UP001152888"/>
    </source>
</evidence>
<feature type="region of interest" description="Disordered" evidence="3">
    <location>
        <begin position="265"/>
        <end position="298"/>
    </location>
</feature>
<feature type="compositionally biased region" description="Polar residues" evidence="3">
    <location>
        <begin position="277"/>
        <end position="292"/>
    </location>
</feature>
<dbReference type="InterPro" id="IPR040032">
    <property type="entry name" value="DENND1A/B/C"/>
</dbReference>
<keyword evidence="2" id="KW-0968">Cytoplasmic vesicle</keyword>
<organism evidence="5 6">
    <name type="scientific">Acanthoscelides obtectus</name>
    <name type="common">Bean weevil</name>
    <name type="synonym">Bruchus obtectus</name>
    <dbReference type="NCBI Taxonomy" id="200917"/>
    <lineage>
        <taxon>Eukaryota</taxon>
        <taxon>Metazoa</taxon>
        <taxon>Ecdysozoa</taxon>
        <taxon>Arthropoda</taxon>
        <taxon>Hexapoda</taxon>
        <taxon>Insecta</taxon>
        <taxon>Pterygota</taxon>
        <taxon>Neoptera</taxon>
        <taxon>Endopterygota</taxon>
        <taxon>Coleoptera</taxon>
        <taxon>Polyphaga</taxon>
        <taxon>Cucujiformia</taxon>
        <taxon>Chrysomeloidea</taxon>
        <taxon>Chrysomelidae</taxon>
        <taxon>Bruchinae</taxon>
        <taxon>Bruchini</taxon>
        <taxon>Acanthoscelides</taxon>
    </lineage>
</organism>
<dbReference type="InterPro" id="IPR005112">
    <property type="entry name" value="dDENN_dom"/>
</dbReference>
<dbReference type="Pfam" id="PF02141">
    <property type="entry name" value="DENN"/>
    <property type="match status" value="1"/>
</dbReference>
<feature type="region of interest" description="Disordered" evidence="3">
    <location>
        <begin position="504"/>
        <end position="556"/>
    </location>
</feature>
<dbReference type="InterPro" id="IPR037516">
    <property type="entry name" value="Tripartite_DENN"/>
</dbReference>
<sequence>MMIIFASMLYERRIIFVSKKLQRLSACAQSANDIIYPMIWQHIFIPVLPMSLIDYLLAPIPFLIGVPEEVFKQVHRIEIGDVVILDADTNTIDTPFDDLNNLPQEVITSLKKQLRNKSLGDGVSRAFLRALVQLIGGYRDALRFEPGQKVTFDKEKFIETRPVSLQPFLRQMLQLQIFQQFIEERLMMLNTGQGFSDEFEYELERYSAKSGSKLKQQYREWTSTMRKEGTAFFKSVKDKANPAMKNAVKTVKDGGKGMKSAYKGLRSKLKDNPPPQNGTAASSHRSAPNSPTGKRRSVGASFAAPVVTYRKDAALALRNTAMQRSYSPLSPSSQPITPDVLDTPRSSSPPIDIPRIDLMNEMVDLLHFNLETPPVDRSLKPVRSLENFKTAGVGASPLHSPGRPMFFPASLGGSSSRADTQTLLQSPPEGAFGIGSDTVSSPPTVPPRLSAPPYLPVSRHQQELLSANPSFVVGGGHENGDPVFYVAGGGRGGAVDVVKLTPPVCSPRRKQNEDTEDLIRLDSTSSDIDDFDPLKSKSSPDSTSSSNSTGHVPLSITNPLYTYENHSVKQNGGTSSTAFQRNDQDLLHEYGLDFGFSNTNNQSAFDMFTGSTTKVNSQGQWTKFD</sequence>
<evidence type="ECO:0000313" key="5">
    <source>
        <dbReference type="EMBL" id="CAH1998636.1"/>
    </source>
</evidence>
<evidence type="ECO:0000259" key="4">
    <source>
        <dbReference type="PROSITE" id="PS50211"/>
    </source>
</evidence>
<feature type="compositionally biased region" description="Low complexity" evidence="3">
    <location>
        <begin position="536"/>
        <end position="549"/>
    </location>
</feature>
<dbReference type="GO" id="GO:0005829">
    <property type="term" value="C:cytosol"/>
    <property type="evidence" value="ECO:0007669"/>
    <property type="project" value="TreeGrafter"/>
</dbReference>
<feature type="domain" description="UDENN" evidence="4">
    <location>
        <begin position="1"/>
        <end position="192"/>
    </location>
</feature>
<feature type="compositionally biased region" description="Basic and acidic residues" evidence="3">
    <location>
        <begin position="510"/>
        <end position="520"/>
    </location>
</feature>
<feature type="region of interest" description="Disordered" evidence="3">
    <location>
        <begin position="324"/>
        <end position="349"/>
    </location>
</feature>
<dbReference type="PROSITE" id="PS50211">
    <property type="entry name" value="DENN"/>
    <property type="match status" value="1"/>
</dbReference>
<dbReference type="Gene3D" id="6.10.140.1000">
    <property type="match status" value="1"/>
</dbReference>
<dbReference type="Proteomes" id="UP001152888">
    <property type="component" value="Unassembled WGS sequence"/>
</dbReference>
<dbReference type="GO" id="GO:0006897">
    <property type="term" value="P:endocytosis"/>
    <property type="evidence" value="ECO:0007669"/>
    <property type="project" value="TreeGrafter"/>
</dbReference>
<reference evidence="5" key="1">
    <citation type="submission" date="2022-03" db="EMBL/GenBank/DDBJ databases">
        <authorList>
            <person name="Sayadi A."/>
        </authorList>
    </citation>
    <scope>NUCLEOTIDE SEQUENCE</scope>
</reference>
<dbReference type="GO" id="GO:0005085">
    <property type="term" value="F:guanyl-nucleotide exchange factor activity"/>
    <property type="evidence" value="ECO:0007669"/>
    <property type="project" value="InterPro"/>
</dbReference>
<dbReference type="GO" id="GO:1901981">
    <property type="term" value="F:phosphatidylinositol phosphate binding"/>
    <property type="evidence" value="ECO:0007669"/>
    <property type="project" value="TreeGrafter"/>
</dbReference>
<proteinExistence type="predicted"/>
<dbReference type="FunFam" id="3.40.50.11500:FF:000004">
    <property type="entry name" value="DENN domain-containing protein 2C isoform X1"/>
    <property type="match status" value="1"/>
</dbReference>